<dbReference type="PANTHER" id="PTHR13116:SF5">
    <property type="entry name" value="ER MEMBRANE PROTEIN COMPLEX SUBUNIT 3"/>
    <property type="match status" value="1"/>
</dbReference>
<dbReference type="Proteomes" id="UP000629468">
    <property type="component" value="Unassembled WGS sequence"/>
</dbReference>
<dbReference type="SMART" id="SM01415">
    <property type="entry name" value="DUF106"/>
    <property type="match status" value="1"/>
</dbReference>
<comment type="subcellular location">
    <subcellularLocation>
        <location evidence="1">Membrane</location>
        <topology evidence="1">Multi-pass membrane protein</topology>
    </subcellularLocation>
</comment>
<reference evidence="10 11" key="1">
    <citation type="journal article" name="Sci. Rep.">
        <title>Telomere-to-telomere assembled and centromere annotated genomes of the two main subspecies of the button mushroom Agaricus bisporus reveal especially polymorphic chromosome ends.</title>
        <authorList>
            <person name="Sonnenberg A.S.M."/>
            <person name="Sedaghat-Telgerd N."/>
            <person name="Lavrijssen B."/>
            <person name="Ohm R.A."/>
            <person name="Hendrickx P.M."/>
            <person name="Scholtmeijer K."/>
            <person name="Baars J.J.P."/>
            <person name="van Peer A."/>
        </authorList>
    </citation>
    <scope>NUCLEOTIDE SEQUENCE [LARGE SCALE GENOMIC DNA]</scope>
    <source>
        <strain evidence="10 11">H119_p4</strain>
    </source>
</reference>
<gene>
    <name evidence="10" type="ORF">Agabi119p4_4647</name>
</gene>
<dbReference type="EMBL" id="JABXXO010000006">
    <property type="protein sequence ID" value="KAF7776254.1"/>
    <property type="molecule type" value="Genomic_DNA"/>
</dbReference>
<evidence type="ECO:0000313" key="10">
    <source>
        <dbReference type="EMBL" id="KAF7776254.1"/>
    </source>
</evidence>
<protein>
    <recommendedName>
        <fullName evidence="3 7">ER membrane protein complex subunit 3</fullName>
    </recommendedName>
</protein>
<organism evidence="10 11">
    <name type="scientific">Agaricus bisporus var. burnettii</name>
    <dbReference type="NCBI Taxonomy" id="192524"/>
    <lineage>
        <taxon>Eukaryota</taxon>
        <taxon>Fungi</taxon>
        <taxon>Dikarya</taxon>
        <taxon>Basidiomycota</taxon>
        <taxon>Agaricomycotina</taxon>
        <taxon>Agaricomycetes</taxon>
        <taxon>Agaricomycetidae</taxon>
        <taxon>Agaricales</taxon>
        <taxon>Agaricineae</taxon>
        <taxon>Agaricaceae</taxon>
        <taxon>Agaricus</taxon>
    </lineage>
</organism>
<accession>A0A8H7F3Q3</accession>
<keyword evidence="6 9" id="KW-0472">Membrane</keyword>
<dbReference type="GO" id="GO:0072546">
    <property type="term" value="C:EMC complex"/>
    <property type="evidence" value="ECO:0007669"/>
    <property type="project" value="TreeGrafter"/>
</dbReference>
<comment type="caution">
    <text evidence="10">The sequence shown here is derived from an EMBL/GenBank/DDBJ whole genome shotgun (WGS) entry which is preliminary data.</text>
</comment>
<dbReference type="InterPro" id="IPR002809">
    <property type="entry name" value="EMC3/TMCO1"/>
</dbReference>
<feature type="transmembrane region" description="Helical" evidence="9">
    <location>
        <begin position="148"/>
        <end position="170"/>
    </location>
</feature>
<evidence type="ECO:0000256" key="2">
    <source>
        <dbReference type="ARBA" id="ARBA00005376"/>
    </source>
</evidence>
<proteinExistence type="inferred from homology"/>
<evidence type="ECO:0000256" key="1">
    <source>
        <dbReference type="ARBA" id="ARBA00004141"/>
    </source>
</evidence>
<dbReference type="AlphaFoldDB" id="A0A8H7F3Q3"/>
<name>A0A8H7F3Q3_AGABI</name>
<comment type="function">
    <text evidence="7">The EMC seems to be required for efficient folding of proteins in the endoplasmic reticulum (ER).</text>
</comment>
<evidence type="ECO:0000256" key="7">
    <source>
        <dbReference type="PIRNR" id="PIRNR010045"/>
    </source>
</evidence>
<evidence type="ECO:0000313" key="11">
    <source>
        <dbReference type="Proteomes" id="UP000629468"/>
    </source>
</evidence>
<keyword evidence="4 9" id="KW-0812">Transmembrane</keyword>
<sequence>MSGAASLYLDPSIRDWVLFPISLVMILVGILRHNVLLLLQSKPKPQKRAQIREQRALTRSQLLRTTSPHSPLSPTFYHSISQTLKQSFSEGLYLKDGPPPAKKAITATATTKDGKQESDEIEFPKAPSMFSDPGQMEAMMGQFKTQTVVMIPQMIIMGWVNFFFSGFVAIKLPFPLTLGFKPMMQRGISTPDMDTRWVSSLSWYFLNFFGLNGVYRLLLGNEDTGVDWQQMAGGMPNMAAVTPGVPQDFNKLFKQEKENLDFDAGFYKWVGEDVEDRVLRKFGKV</sequence>
<dbReference type="InterPro" id="IPR008568">
    <property type="entry name" value="EMC3"/>
</dbReference>
<evidence type="ECO:0000256" key="8">
    <source>
        <dbReference type="SAM" id="MobiDB-lite"/>
    </source>
</evidence>
<dbReference type="Pfam" id="PF01956">
    <property type="entry name" value="EMC3_TMCO1"/>
    <property type="match status" value="1"/>
</dbReference>
<keyword evidence="5 9" id="KW-1133">Transmembrane helix</keyword>
<evidence type="ECO:0000256" key="5">
    <source>
        <dbReference type="ARBA" id="ARBA00022989"/>
    </source>
</evidence>
<feature type="compositionally biased region" description="Polar residues" evidence="8">
    <location>
        <begin position="57"/>
        <end position="70"/>
    </location>
</feature>
<evidence type="ECO:0000256" key="6">
    <source>
        <dbReference type="ARBA" id="ARBA00023136"/>
    </source>
</evidence>
<evidence type="ECO:0000256" key="3">
    <source>
        <dbReference type="ARBA" id="ARBA00020822"/>
    </source>
</evidence>
<feature type="region of interest" description="Disordered" evidence="8">
    <location>
        <begin position="47"/>
        <end position="70"/>
    </location>
</feature>
<evidence type="ECO:0000256" key="4">
    <source>
        <dbReference type="ARBA" id="ARBA00022692"/>
    </source>
</evidence>
<comment type="similarity">
    <text evidence="2 7">Belongs to the EMC3 family.</text>
</comment>
<evidence type="ECO:0000256" key="9">
    <source>
        <dbReference type="SAM" id="Phobius"/>
    </source>
</evidence>
<dbReference type="PANTHER" id="PTHR13116">
    <property type="entry name" value="ER MEMBRANE PROTEIN COMPLEX SUBUNIT 3"/>
    <property type="match status" value="1"/>
</dbReference>
<feature type="transmembrane region" description="Helical" evidence="9">
    <location>
        <begin position="16"/>
        <end position="39"/>
    </location>
</feature>
<dbReference type="PIRSF" id="PIRSF010045">
    <property type="entry name" value="DUF850_TM_euk"/>
    <property type="match status" value="1"/>
</dbReference>
<dbReference type="GO" id="GO:0034975">
    <property type="term" value="P:protein folding in endoplasmic reticulum"/>
    <property type="evidence" value="ECO:0007669"/>
    <property type="project" value="TreeGrafter"/>
</dbReference>
<feature type="transmembrane region" description="Helical" evidence="9">
    <location>
        <begin position="201"/>
        <end position="219"/>
    </location>
</feature>